<comment type="caution">
    <text evidence="2">The sequence shown here is derived from an EMBL/GenBank/DDBJ whole genome shotgun (WGS) entry which is preliminary data.</text>
</comment>
<feature type="region of interest" description="Disordered" evidence="1">
    <location>
        <begin position="263"/>
        <end position="291"/>
    </location>
</feature>
<name>A0A250XQZ3_9CHLO</name>
<accession>A0A250XQZ3</accession>
<feature type="compositionally biased region" description="Low complexity" evidence="1">
    <location>
        <begin position="274"/>
        <end position="287"/>
    </location>
</feature>
<organism evidence="2 3">
    <name type="scientific">Chlamydomonas eustigma</name>
    <dbReference type="NCBI Taxonomy" id="1157962"/>
    <lineage>
        <taxon>Eukaryota</taxon>
        <taxon>Viridiplantae</taxon>
        <taxon>Chlorophyta</taxon>
        <taxon>core chlorophytes</taxon>
        <taxon>Chlorophyceae</taxon>
        <taxon>CS clade</taxon>
        <taxon>Chlamydomonadales</taxon>
        <taxon>Chlamydomonadaceae</taxon>
        <taxon>Chlamydomonas</taxon>
    </lineage>
</organism>
<evidence type="ECO:0000313" key="2">
    <source>
        <dbReference type="EMBL" id="GAX85487.1"/>
    </source>
</evidence>
<evidence type="ECO:0000313" key="3">
    <source>
        <dbReference type="Proteomes" id="UP000232323"/>
    </source>
</evidence>
<dbReference type="EMBL" id="BEGY01000171">
    <property type="protein sequence ID" value="GAX85487.1"/>
    <property type="molecule type" value="Genomic_DNA"/>
</dbReference>
<dbReference type="Proteomes" id="UP000232323">
    <property type="component" value="Unassembled WGS sequence"/>
</dbReference>
<keyword evidence="3" id="KW-1185">Reference proteome</keyword>
<gene>
    <name evidence="2" type="ORF">CEUSTIGMA_g12903.t1</name>
</gene>
<feature type="region of interest" description="Disordered" evidence="1">
    <location>
        <begin position="408"/>
        <end position="442"/>
    </location>
</feature>
<evidence type="ECO:0000256" key="1">
    <source>
        <dbReference type="SAM" id="MobiDB-lite"/>
    </source>
</evidence>
<proteinExistence type="predicted"/>
<sequence>MDGLNFFDQIETRVNEGDECRNDFGIDWALLRERADDAPFDEKLSVEFFASCLPWLDEETSNDSLTSSTLLLDEVVAFSASSRSCGEDGVGGVTANLCHNVASPFSTSFQLAISQVPPASAIYATTDIAHLAGSKPGNYTSSNASSSLVSWGPPIQYQQQVHLPANFQTTPAGSVTHQHLLYQIYEAQDSRNPPSADDFLSAAQQIRDDASSLMLPSEQLRSSSTISIVSCSPNIITLNEQAAGQQVLNQMVMDTALKGDRLTESCRPSHHSSPDVSSSQGSESLLSRNPVSSRQNLYADNGTHCSTTATLWNAEQGDDVGPNHSACKAAGSFVFNATYDVAYSPEVGRCQPVSINGGSTSLQPLSSQQQPTARPYVALSPRPFQHTSSSTTTFSAAEGLQSRSNLFGQAGANPTTNNKRTGSMMVPSTSNRSSTISKTVSGRCEKDTTRKKAAEIARLEDELQAKLSIAQALLLDNQELHRKERQLSLQVANGDSIKVLAWKSVGGGVSPQLLTLLQEFRQNINQIVKAGDTCFSYSDITGGVVTTDALYLSTTFTVKDFMKCWRSFVEKISSLLMEDLTCPTVLASAEGLLDLISKWCIAVNIHKSTVVIRALTLNMSTEETLIQHAEFWSQLVEKLRLSNQQVSDFLAVWSLYSEILQGQSQEEVHIMNGISKLIDSFDYCNISASGHHNFKDKRDISKADHPESAASCVLQALEEQDKLIRSFFVVHKRCNMLHTMLSYLVFGLLSPWQRCYTIRTSYPSFPNLKMILAAVCGKVQPLSSMPST</sequence>
<protein>
    <submittedName>
        <fullName evidence="2">Uncharacterized protein</fullName>
    </submittedName>
</protein>
<dbReference type="AlphaFoldDB" id="A0A250XQZ3"/>
<feature type="compositionally biased region" description="Polar residues" evidence="1">
    <location>
        <begin position="408"/>
        <end position="440"/>
    </location>
</feature>
<reference evidence="2 3" key="1">
    <citation type="submission" date="2017-08" db="EMBL/GenBank/DDBJ databases">
        <title>Acidophilic green algal genome provides insights into adaptation to an acidic environment.</title>
        <authorList>
            <person name="Hirooka S."/>
            <person name="Hirose Y."/>
            <person name="Kanesaki Y."/>
            <person name="Higuchi S."/>
            <person name="Fujiwara T."/>
            <person name="Onuma R."/>
            <person name="Era A."/>
            <person name="Ohbayashi R."/>
            <person name="Uzuka A."/>
            <person name="Nozaki H."/>
            <person name="Yoshikawa H."/>
            <person name="Miyagishima S.Y."/>
        </authorList>
    </citation>
    <scope>NUCLEOTIDE SEQUENCE [LARGE SCALE GENOMIC DNA]</scope>
    <source>
        <strain evidence="2 3">NIES-2499</strain>
    </source>
</reference>
<dbReference type="OrthoDB" id="543852at2759"/>